<dbReference type="GO" id="GO:0008033">
    <property type="term" value="P:tRNA processing"/>
    <property type="evidence" value="ECO:0007669"/>
    <property type="project" value="UniProtKB-KW"/>
</dbReference>
<dbReference type="OrthoDB" id="17948at2759"/>
<reference evidence="5 6" key="1">
    <citation type="journal article" date="2016" name="Genome Biol. Evol.">
        <title>Divergent and convergent evolution of fungal pathogenicity.</title>
        <authorList>
            <person name="Shang Y."/>
            <person name="Xiao G."/>
            <person name="Zheng P."/>
            <person name="Cen K."/>
            <person name="Zhan S."/>
            <person name="Wang C."/>
        </authorList>
    </citation>
    <scope>NUCLEOTIDE SEQUENCE [LARGE SCALE GENOMIC DNA]</scope>
    <source>
        <strain evidence="5 6">RCEF 1005</strain>
    </source>
</reference>
<evidence type="ECO:0000313" key="5">
    <source>
        <dbReference type="EMBL" id="OAA82172.1"/>
    </source>
</evidence>
<dbReference type="PANTHER" id="PTHR13031">
    <property type="entry name" value="RIBONUCLEASE P SUBUNIT P30"/>
    <property type="match status" value="1"/>
</dbReference>
<comment type="caution">
    <text evidence="5">The sequence shown here is derived from an EMBL/GenBank/DDBJ whole genome shotgun (WGS) entry which is preliminary data.</text>
</comment>
<comment type="subcellular location">
    <subcellularLocation>
        <location evidence="1">Nucleus</location>
    </subcellularLocation>
</comment>
<dbReference type="Proteomes" id="UP000076881">
    <property type="component" value="Unassembled WGS sequence"/>
</dbReference>
<organism evidence="5 6">
    <name type="scientific">Akanthomyces lecanii RCEF 1005</name>
    <dbReference type="NCBI Taxonomy" id="1081108"/>
    <lineage>
        <taxon>Eukaryota</taxon>
        <taxon>Fungi</taxon>
        <taxon>Dikarya</taxon>
        <taxon>Ascomycota</taxon>
        <taxon>Pezizomycotina</taxon>
        <taxon>Sordariomycetes</taxon>
        <taxon>Hypocreomycetidae</taxon>
        <taxon>Hypocreales</taxon>
        <taxon>Cordycipitaceae</taxon>
        <taxon>Akanthomyces</taxon>
        <taxon>Cordyceps confragosa</taxon>
    </lineage>
</organism>
<name>A0A162KGL3_CORDF</name>
<gene>
    <name evidence="5" type="ORF">LEL_01717</name>
</gene>
<proteinExistence type="inferred from homology"/>
<dbReference type="AlphaFoldDB" id="A0A162KGL3"/>
<dbReference type="Gene3D" id="3.20.20.140">
    <property type="entry name" value="Metal-dependent hydrolases"/>
    <property type="match status" value="1"/>
</dbReference>
<evidence type="ECO:0000256" key="1">
    <source>
        <dbReference type="ARBA" id="ARBA00004123"/>
    </source>
</evidence>
<dbReference type="GO" id="GO:0003723">
    <property type="term" value="F:RNA binding"/>
    <property type="evidence" value="ECO:0007669"/>
    <property type="project" value="TreeGrafter"/>
</dbReference>
<evidence type="ECO:0000256" key="3">
    <source>
        <dbReference type="ARBA" id="ARBA00022694"/>
    </source>
</evidence>
<protein>
    <submittedName>
        <fullName evidence="5">RNase P subunit p30</fullName>
    </submittedName>
</protein>
<dbReference type="InterPro" id="IPR016195">
    <property type="entry name" value="Pol/histidinol_Pase-like"/>
</dbReference>
<dbReference type="EMBL" id="AZHF01000001">
    <property type="protein sequence ID" value="OAA82172.1"/>
    <property type="molecule type" value="Genomic_DNA"/>
</dbReference>
<comment type="similarity">
    <text evidence="2">Belongs to the eukaryotic/archaeal RNase P protein component 3 family.</text>
</comment>
<keyword evidence="6" id="KW-1185">Reference proteome</keyword>
<evidence type="ECO:0000256" key="4">
    <source>
        <dbReference type="SAM" id="MobiDB-lite"/>
    </source>
</evidence>
<keyword evidence="3" id="KW-0819">tRNA processing</keyword>
<feature type="region of interest" description="Disordered" evidence="4">
    <location>
        <begin position="236"/>
        <end position="311"/>
    </location>
</feature>
<evidence type="ECO:0000313" key="6">
    <source>
        <dbReference type="Proteomes" id="UP000076881"/>
    </source>
</evidence>
<dbReference type="STRING" id="1081108.A0A162KGL3"/>
<evidence type="ECO:0000256" key="2">
    <source>
        <dbReference type="ARBA" id="ARBA00007331"/>
    </source>
</evidence>
<dbReference type="InterPro" id="IPR002738">
    <property type="entry name" value="RNase_P_p30"/>
</dbReference>
<dbReference type="PANTHER" id="PTHR13031:SF0">
    <property type="entry name" value="RIBONUCLEASE P PROTEIN SUBUNIT P30"/>
    <property type="match status" value="1"/>
</dbReference>
<dbReference type="GO" id="GO:0005655">
    <property type="term" value="C:nucleolar ribonuclease P complex"/>
    <property type="evidence" value="ECO:0007669"/>
    <property type="project" value="TreeGrafter"/>
</dbReference>
<accession>A0A162KGL3</accession>
<dbReference type="SUPFAM" id="SSF89550">
    <property type="entry name" value="PHP domain-like"/>
    <property type="match status" value="1"/>
</dbReference>
<sequence length="311" mass="33297">MLYDLNIAWSPSTPPDKLLQTLAAASSLGYSTVALNHHLELPVQTTPTSPFPPTPSSSSAKLPNVLHRATFPLADPSAPNYRMAALAAVYDMLAVRPTTAEAFQNACLTLDVPLISLDLTQHFHFHFRPKPCMAAVARGVRFEVCYAQLLNADARGRAVFIGNVTSLFRATRGRGIIVSSEARSALGLRGPADVVNLLGVWGLPNDKGMEGLRSLPRSVVVNEGVKRNGFRGIVDIVQTAEDPTTTTKGREGSGEQDTGTDGGTSTPGGNKQKNQKRKTEQQEDGQQISKRQAKKVRLANRAAAASADKSS</sequence>
<feature type="compositionally biased region" description="Low complexity" evidence="4">
    <location>
        <begin position="299"/>
        <end position="311"/>
    </location>
</feature>
<dbReference type="Pfam" id="PF01876">
    <property type="entry name" value="RNase_P_p30"/>
    <property type="match status" value="1"/>
</dbReference>